<dbReference type="Gene3D" id="2.60.40.10">
    <property type="entry name" value="Immunoglobulins"/>
    <property type="match status" value="1"/>
</dbReference>
<evidence type="ECO:0000259" key="1">
    <source>
        <dbReference type="PROSITE" id="PS50835"/>
    </source>
</evidence>
<dbReference type="SUPFAM" id="SSF48726">
    <property type="entry name" value="Immunoglobulin"/>
    <property type="match status" value="1"/>
</dbReference>
<feature type="domain" description="Ig-like" evidence="1">
    <location>
        <begin position="11"/>
        <end position="102"/>
    </location>
</feature>
<evidence type="ECO:0000313" key="3">
    <source>
        <dbReference type="Proteomes" id="UP001626550"/>
    </source>
</evidence>
<dbReference type="InterPro" id="IPR036179">
    <property type="entry name" value="Ig-like_dom_sf"/>
</dbReference>
<reference evidence="2 3" key="1">
    <citation type="submission" date="2024-11" db="EMBL/GenBank/DDBJ databases">
        <title>Adaptive evolution of stress response genes in parasites aligns with host niche diversity.</title>
        <authorList>
            <person name="Hahn C."/>
            <person name="Resl P."/>
        </authorList>
    </citation>
    <scope>NUCLEOTIDE SEQUENCE [LARGE SCALE GENOMIC DNA]</scope>
    <source>
        <strain evidence="2">EGGRZ-B1_66</strain>
        <tissue evidence="2">Body</tissue>
    </source>
</reference>
<keyword evidence="3" id="KW-1185">Reference proteome</keyword>
<dbReference type="Proteomes" id="UP001626550">
    <property type="component" value="Unassembled WGS sequence"/>
</dbReference>
<dbReference type="InterPro" id="IPR013783">
    <property type="entry name" value="Ig-like_fold"/>
</dbReference>
<gene>
    <name evidence="2" type="ORF">Ciccas_014073</name>
</gene>
<protein>
    <recommendedName>
        <fullName evidence="1">Ig-like domain-containing protein</fullName>
    </recommendedName>
</protein>
<dbReference type="Pfam" id="PF13927">
    <property type="entry name" value="Ig_3"/>
    <property type="match status" value="1"/>
</dbReference>
<name>A0ABD2PIZ8_9PLAT</name>
<evidence type="ECO:0000313" key="2">
    <source>
        <dbReference type="EMBL" id="KAL3307412.1"/>
    </source>
</evidence>
<dbReference type="EMBL" id="JBJKFK010007442">
    <property type="protein sequence ID" value="KAL3307412.1"/>
    <property type="molecule type" value="Genomic_DNA"/>
</dbReference>
<organism evidence="2 3">
    <name type="scientific">Cichlidogyrus casuarinus</name>
    <dbReference type="NCBI Taxonomy" id="1844966"/>
    <lineage>
        <taxon>Eukaryota</taxon>
        <taxon>Metazoa</taxon>
        <taxon>Spiralia</taxon>
        <taxon>Lophotrochozoa</taxon>
        <taxon>Platyhelminthes</taxon>
        <taxon>Monogenea</taxon>
        <taxon>Monopisthocotylea</taxon>
        <taxon>Dactylogyridea</taxon>
        <taxon>Ancyrocephalidae</taxon>
        <taxon>Cichlidogyrus</taxon>
    </lineage>
</organism>
<proteinExistence type="predicted"/>
<dbReference type="AlphaFoldDB" id="A0ABD2PIZ8"/>
<dbReference type="PROSITE" id="PS50835">
    <property type="entry name" value="IG_LIKE"/>
    <property type="match status" value="1"/>
</dbReference>
<comment type="caution">
    <text evidence="2">The sequence shown here is derived from an EMBL/GenBank/DDBJ whole genome shotgun (WGS) entry which is preliminary data.</text>
</comment>
<accession>A0ABD2PIZ8</accession>
<sequence length="130" mass="14773">MYNEVISQKLGKNTILICTATGFPAVSVAWQRLDNETGQWNTLLNLKSCEPTANSRGLCVQRTLVKDDEVISRLNISHIRRQDFTKFRCLASNHLGESDAVVLLQEARANPYMDLQQLPCQFTNPQMFSR</sequence>
<dbReference type="InterPro" id="IPR007110">
    <property type="entry name" value="Ig-like_dom"/>
</dbReference>